<dbReference type="CDD" id="cd13925">
    <property type="entry name" value="RPF"/>
    <property type="match status" value="1"/>
</dbReference>
<feature type="domain" description="LysM" evidence="4">
    <location>
        <begin position="168"/>
        <end position="217"/>
    </location>
</feature>
<gene>
    <name evidence="5" type="ORF">HEB94_006177</name>
</gene>
<dbReference type="Gene3D" id="1.10.530.10">
    <property type="match status" value="1"/>
</dbReference>
<dbReference type="Gene3D" id="3.10.350.10">
    <property type="entry name" value="LysM domain"/>
    <property type="match status" value="1"/>
</dbReference>
<sequence>MPYKGKHRGVGRSRRTAKKVGTTAALTGAAVIVPAIGLTSPAHAATVDTWTKLAQCESSGDWSINTGNSFYGGLQFTASTWREFGGTQYAARADLATKAQQIATAEKVLSEQGWGAWPTCSAKLGLGEADKAGDAGAAPAIAKTTKVADTGKATAPKGAPARKLAPGTAYTVAAGDTLAKIATAHQVDGGWQGLWKVNHAVIGSDPNLILPDQKLRLEGAATATKAAPKAKSAPASTKAAPAKATTAKGWVLPLESYHLTARFAQSGSHWGSSHHGLDFAAPTGTPIHAVGAGEIIAAGWDGAYGNRIEVRHADGTVTLYGHMSRFARTSGSVDAGTVIGYVGATGNATGPHVHLEVRPHGGGLDDSVDPFTWLTAKGLKP</sequence>
<dbReference type="InterPro" id="IPR010618">
    <property type="entry name" value="RPF"/>
</dbReference>
<keyword evidence="3" id="KW-0732">Signal</keyword>
<dbReference type="Gene3D" id="2.70.70.10">
    <property type="entry name" value="Glucose Permease (Domain IIA)"/>
    <property type="match status" value="1"/>
</dbReference>
<evidence type="ECO:0000313" key="6">
    <source>
        <dbReference type="Proteomes" id="UP000638648"/>
    </source>
</evidence>
<organism evidence="5 6">
    <name type="scientific">Actinopolymorpha pittospori</name>
    <dbReference type="NCBI Taxonomy" id="648752"/>
    <lineage>
        <taxon>Bacteria</taxon>
        <taxon>Bacillati</taxon>
        <taxon>Actinomycetota</taxon>
        <taxon>Actinomycetes</taxon>
        <taxon>Propionibacteriales</taxon>
        <taxon>Actinopolymorphaceae</taxon>
        <taxon>Actinopolymorpha</taxon>
    </lineage>
</organism>
<feature type="signal peptide" evidence="3">
    <location>
        <begin position="1"/>
        <end position="44"/>
    </location>
</feature>
<dbReference type="InterPro" id="IPR018392">
    <property type="entry name" value="LysM"/>
</dbReference>
<dbReference type="InterPro" id="IPR036779">
    <property type="entry name" value="LysM_dom_sf"/>
</dbReference>
<evidence type="ECO:0000313" key="5">
    <source>
        <dbReference type="EMBL" id="MBE1609329.1"/>
    </source>
</evidence>
<evidence type="ECO:0000256" key="3">
    <source>
        <dbReference type="SAM" id="SignalP"/>
    </source>
</evidence>
<dbReference type="RefSeq" id="WP_192752923.1">
    <property type="nucleotide sequence ID" value="NZ_BAABJL010000142.1"/>
</dbReference>
<dbReference type="Proteomes" id="UP000638648">
    <property type="component" value="Unassembled WGS sequence"/>
</dbReference>
<protein>
    <submittedName>
        <fullName evidence="5">Murein DD-endopeptidase MepM/ murein hydrolase activator NlpD</fullName>
    </submittedName>
</protein>
<evidence type="ECO:0000259" key="4">
    <source>
        <dbReference type="PROSITE" id="PS51782"/>
    </source>
</evidence>
<reference evidence="5" key="1">
    <citation type="submission" date="2020-10" db="EMBL/GenBank/DDBJ databases">
        <title>Sequencing the genomes of 1000 actinobacteria strains.</title>
        <authorList>
            <person name="Klenk H.-P."/>
        </authorList>
    </citation>
    <scope>NUCLEOTIDE SEQUENCE</scope>
    <source>
        <strain evidence="5">DSM 45354</strain>
    </source>
</reference>
<comment type="caution">
    <text evidence="5">The sequence shown here is derived from an EMBL/GenBank/DDBJ whole genome shotgun (WGS) entry which is preliminary data.</text>
</comment>
<dbReference type="Pfam" id="PF06737">
    <property type="entry name" value="Transglycosylas"/>
    <property type="match status" value="1"/>
</dbReference>
<dbReference type="InterPro" id="IPR050570">
    <property type="entry name" value="Cell_wall_metabolism_enzyme"/>
</dbReference>
<dbReference type="AlphaFoldDB" id="A0A927MZQ4"/>
<dbReference type="InterPro" id="IPR011055">
    <property type="entry name" value="Dup_hybrid_motif"/>
</dbReference>
<dbReference type="GO" id="GO:0004222">
    <property type="term" value="F:metalloendopeptidase activity"/>
    <property type="evidence" value="ECO:0007669"/>
    <property type="project" value="TreeGrafter"/>
</dbReference>
<keyword evidence="6" id="KW-1185">Reference proteome</keyword>
<dbReference type="SMART" id="SM00257">
    <property type="entry name" value="LysM"/>
    <property type="match status" value="1"/>
</dbReference>
<dbReference type="CDD" id="cd12797">
    <property type="entry name" value="M23_peptidase"/>
    <property type="match status" value="1"/>
</dbReference>
<dbReference type="InterPro" id="IPR016047">
    <property type="entry name" value="M23ase_b-sheet_dom"/>
</dbReference>
<name>A0A927MZQ4_9ACTN</name>
<dbReference type="PROSITE" id="PS51782">
    <property type="entry name" value="LYSM"/>
    <property type="match status" value="1"/>
</dbReference>
<evidence type="ECO:0000256" key="1">
    <source>
        <dbReference type="ARBA" id="ARBA00010830"/>
    </source>
</evidence>
<dbReference type="SUPFAM" id="SSF51261">
    <property type="entry name" value="Duplicated hybrid motif"/>
    <property type="match status" value="1"/>
</dbReference>
<evidence type="ECO:0000256" key="2">
    <source>
        <dbReference type="ARBA" id="ARBA00022801"/>
    </source>
</evidence>
<proteinExistence type="inferred from homology"/>
<dbReference type="SUPFAM" id="SSF54106">
    <property type="entry name" value="LysM domain"/>
    <property type="match status" value="1"/>
</dbReference>
<dbReference type="EMBL" id="JADBEM010000001">
    <property type="protein sequence ID" value="MBE1609329.1"/>
    <property type="molecule type" value="Genomic_DNA"/>
</dbReference>
<accession>A0A927MZQ4</accession>
<comment type="similarity">
    <text evidence="1">Belongs to the transglycosylase family. Rpf subfamily.</text>
</comment>
<dbReference type="Pfam" id="PF01476">
    <property type="entry name" value="LysM"/>
    <property type="match status" value="1"/>
</dbReference>
<dbReference type="PANTHER" id="PTHR21666">
    <property type="entry name" value="PEPTIDASE-RELATED"/>
    <property type="match status" value="1"/>
</dbReference>
<dbReference type="Pfam" id="PF01551">
    <property type="entry name" value="Peptidase_M23"/>
    <property type="match status" value="1"/>
</dbReference>
<feature type="chain" id="PRO_5037771238" evidence="3">
    <location>
        <begin position="45"/>
        <end position="381"/>
    </location>
</feature>
<dbReference type="PANTHER" id="PTHR21666:SF270">
    <property type="entry name" value="MUREIN HYDROLASE ACTIVATOR ENVC"/>
    <property type="match status" value="1"/>
</dbReference>
<dbReference type="SUPFAM" id="SSF53955">
    <property type="entry name" value="Lysozyme-like"/>
    <property type="match status" value="1"/>
</dbReference>
<keyword evidence="2 5" id="KW-0378">Hydrolase</keyword>
<dbReference type="InterPro" id="IPR023346">
    <property type="entry name" value="Lysozyme-like_dom_sf"/>
</dbReference>
<dbReference type="CDD" id="cd00118">
    <property type="entry name" value="LysM"/>
    <property type="match status" value="1"/>
</dbReference>